<comment type="caution">
    <text evidence="1">The sequence shown here is derived from an EMBL/GenBank/DDBJ whole genome shotgun (WGS) entry which is preliminary data.</text>
</comment>
<evidence type="ECO:0000313" key="1">
    <source>
        <dbReference type="EMBL" id="RUQ66012.1"/>
    </source>
</evidence>
<dbReference type="RefSeq" id="WP_127002866.1">
    <property type="nucleotide sequence ID" value="NZ_JBNPXW010000011.1"/>
</dbReference>
<organism evidence="1 2">
    <name type="scientific">Azospirillum doebereinerae</name>
    <dbReference type="NCBI Taxonomy" id="92933"/>
    <lineage>
        <taxon>Bacteria</taxon>
        <taxon>Pseudomonadati</taxon>
        <taxon>Pseudomonadota</taxon>
        <taxon>Alphaproteobacteria</taxon>
        <taxon>Rhodospirillales</taxon>
        <taxon>Azospirillaceae</taxon>
        <taxon>Azospirillum</taxon>
    </lineage>
</organism>
<evidence type="ECO:0000313" key="2">
    <source>
        <dbReference type="Proteomes" id="UP000280346"/>
    </source>
</evidence>
<reference evidence="1 2" key="1">
    <citation type="submission" date="2018-12" db="EMBL/GenBank/DDBJ databases">
        <authorList>
            <person name="Yang Y."/>
        </authorList>
    </citation>
    <scope>NUCLEOTIDE SEQUENCE [LARGE SCALE GENOMIC DNA]</scope>
    <source>
        <strain evidence="1 2">GSF71</strain>
    </source>
</reference>
<protein>
    <submittedName>
        <fullName evidence="1">Uncharacterized protein</fullName>
    </submittedName>
</protein>
<dbReference type="AlphaFoldDB" id="A0A3S0WRZ7"/>
<name>A0A3S0WRZ7_9PROT</name>
<sequence length="89" mass="9690">MDHARIAQRCQQIGRVYVPSPEPSEETLVAALRHAIEAGGALTLTGFDCPAELVPVIQRKWLQRGWARGTWITAAGREAARNGGGPWTL</sequence>
<gene>
    <name evidence="1" type="ORF">EJ913_24555</name>
</gene>
<accession>A0A3S0WRZ7</accession>
<dbReference type="EMBL" id="RZIJ01000024">
    <property type="protein sequence ID" value="RUQ66012.1"/>
    <property type="molecule type" value="Genomic_DNA"/>
</dbReference>
<proteinExistence type="predicted"/>
<keyword evidence="2" id="KW-1185">Reference proteome</keyword>
<dbReference type="Proteomes" id="UP000280346">
    <property type="component" value="Unassembled WGS sequence"/>
</dbReference>